<name>F8AI60_PYRYC</name>
<dbReference type="AlphaFoldDB" id="F8AI60"/>
<dbReference type="InterPro" id="IPR010997">
    <property type="entry name" value="HRDC-like_sf"/>
</dbReference>
<accession>F8AI60</accession>
<dbReference type="eggNOG" id="arCOG01016">
    <property type="taxonomic scope" value="Archaea"/>
</dbReference>
<dbReference type="GO" id="GO:0000166">
    <property type="term" value="F:nucleotide binding"/>
    <property type="evidence" value="ECO:0007669"/>
    <property type="project" value="InterPro"/>
</dbReference>
<dbReference type="Gene3D" id="1.10.150.80">
    <property type="entry name" value="HRDC domain"/>
    <property type="match status" value="1"/>
</dbReference>
<dbReference type="NCBIfam" id="NF011551">
    <property type="entry name" value="PRK14981.1-3"/>
    <property type="match status" value="1"/>
</dbReference>
<dbReference type="STRING" id="529709.PYCH_05990"/>
<dbReference type="InterPro" id="IPR010924">
    <property type="entry name" value="Rpo4"/>
</dbReference>
<keyword evidence="1" id="KW-0963">Cytoplasm</keyword>
<evidence type="ECO:0000313" key="2">
    <source>
        <dbReference type="EMBL" id="AEH24287.1"/>
    </source>
</evidence>
<dbReference type="OrthoDB" id="25158at2157"/>
<dbReference type="PANTHER" id="PTHR39646:SF1">
    <property type="entry name" value="DNA-DIRECTED RNA POLYMERASE SUBUNIT RPO4"/>
    <property type="match status" value="1"/>
</dbReference>
<evidence type="ECO:0000313" key="3">
    <source>
        <dbReference type="Proteomes" id="UP000008386"/>
    </source>
</evidence>
<keyword evidence="1" id="KW-0240">DNA-directed RNA polymerase</keyword>
<keyword evidence="3" id="KW-1185">Reference proteome</keyword>
<dbReference type="GeneID" id="10837175"/>
<comment type="catalytic activity">
    <reaction evidence="1">
        <text>RNA(n) + a ribonucleoside 5'-triphosphate = RNA(n+1) + diphosphate</text>
        <dbReference type="Rhea" id="RHEA:21248"/>
        <dbReference type="Rhea" id="RHEA-COMP:14527"/>
        <dbReference type="Rhea" id="RHEA-COMP:17342"/>
        <dbReference type="ChEBI" id="CHEBI:33019"/>
        <dbReference type="ChEBI" id="CHEBI:61557"/>
        <dbReference type="ChEBI" id="CHEBI:140395"/>
        <dbReference type="EC" id="2.7.7.6"/>
    </reaction>
</comment>
<keyword evidence="1" id="KW-0808">Transferase</keyword>
<dbReference type="SUPFAM" id="SSF47819">
    <property type="entry name" value="HRDC-like"/>
    <property type="match status" value="1"/>
</dbReference>
<dbReference type="PANTHER" id="PTHR39646">
    <property type="entry name" value="RNA POLYMERASE RPB4"/>
    <property type="match status" value="1"/>
</dbReference>
<dbReference type="RefSeq" id="WP_013905344.1">
    <property type="nucleotide sequence ID" value="NC_015680.1"/>
</dbReference>
<comment type="function">
    <text evidence="1">DNA-dependent RNA polymerase (RNAP) catalyzes the transcription of DNA into RNA using the four ribonucleoside triphosphates as substrates. This subunit is less well bound than the others.</text>
</comment>
<keyword evidence="1" id="KW-0548">Nucleotidyltransferase</keyword>
<evidence type="ECO:0000256" key="1">
    <source>
        <dbReference type="HAMAP-Rule" id="MF_00864"/>
    </source>
</evidence>
<dbReference type="KEGG" id="pya:PYCH_05990"/>
<comment type="subcellular location">
    <subcellularLocation>
        <location evidence="1">Cytoplasm</location>
    </subcellularLocation>
</comment>
<dbReference type="Gene3D" id="6.10.140.10">
    <property type="match status" value="1"/>
</dbReference>
<dbReference type="GO" id="GO:0005737">
    <property type="term" value="C:cytoplasm"/>
    <property type="evidence" value="ECO:0007669"/>
    <property type="project" value="UniProtKB-SubCell"/>
</dbReference>
<dbReference type="Pfam" id="PF03874">
    <property type="entry name" value="RNA_pol_Rpb4"/>
    <property type="match status" value="1"/>
</dbReference>
<dbReference type="InterPro" id="IPR005574">
    <property type="entry name" value="Rpb4/RPC9"/>
</dbReference>
<dbReference type="InterPro" id="IPR044876">
    <property type="entry name" value="HRDC_dom_sf"/>
</dbReference>
<gene>
    <name evidence="1" type="primary">rpo4</name>
    <name evidence="1" type="synonym">rpoF</name>
    <name evidence="2" type="ordered locus">PYCH_05990</name>
</gene>
<proteinExistence type="inferred from homology"/>
<dbReference type="PIRSF" id="PIRSF005053">
    <property type="entry name" value="RNA_pol_F_arch"/>
    <property type="match status" value="1"/>
</dbReference>
<comment type="similarity">
    <text evidence="1">Belongs to the eukaryotic RPB4 RNA polymerase subunit family.</text>
</comment>
<dbReference type="EMBL" id="CP002779">
    <property type="protein sequence ID" value="AEH24287.1"/>
    <property type="molecule type" value="Genomic_DNA"/>
</dbReference>
<dbReference type="HAMAP" id="MF_00864">
    <property type="entry name" value="RNApol_arch_Rpo4"/>
    <property type="match status" value="1"/>
</dbReference>
<comment type="subunit">
    <text evidence="1">Part of the RNA polymerase complex. Forms a stalk with Rpo7 that extends from the main structure.</text>
</comment>
<dbReference type="EC" id="2.7.7.6" evidence="1"/>
<dbReference type="GO" id="GO:0003899">
    <property type="term" value="F:DNA-directed RNA polymerase activity"/>
    <property type="evidence" value="ECO:0007669"/>
    <property type="project" value="UniProtKB-UniRule"/>
</dbReference>
<protein>
    <recommendedName>
        <fullName evidence="1">DNA-directed RNA polymerase subunit Rpo4</fullName>
        <ecNumber evidence="1">2.7.7.6</ecNumber>
    </recommendedName>
    <alternativeName>
        <fullName evidence="1">DNA-directed RNA polymerase subunit F</fullName>
    </alternativeName>
</protein>
<dbReference type="HOGENOM" id="CLU_165892_1_0_2"/>
<dbReference type="GO" id="GO:0000428">
    <property type="term" value="C:DNA-directed RNA polymerase complex"/>
    <property type="evidence" value="ECO:0007669"/>
    <property type="project" value="UniProtKB-KW"/>
</dbReference>
<dbReference type="Proteomes" id="UP000008386">
    <property type="component" value="Chromosome"/>
</dbReference>
<dbReference type="GO" id="GO:0006352">
    <property type="term" value="P:DNA-templated transcription initiation"/>
    <property type="evidence" value="ECO:0007669"/>
    <property type="project" value="InterPro"/>
</dbReference>
<keyword evidence="1" id="KW-0804">Transcription</keyword>
<reference evidence="2 3" key="1">
    <citation type="journal article" date="2011" name="J. Bacteriol.">
        <title>Complete genome sequence of the obligate piezophilic hyperthermophilic archaeon Pyrococcus yayanosii CH1.</title>
        <authorList>
            <person name="Jun X."/>
            <person name="Lupeng L."/>
            <person name="Minjuan X."/>
            <person name="Oger P."/>
            <person name="Fengping W."/>
            <person name="Jebbar M."/>
            <person name="Xiang X."/>
        </authorList>
    </citation>
    <scope>NUCLEOTIDE SEQUENCE [LARGE SCALE GENOMIC DNA]</scope>
    <source>
        <strain evidence="3">CH1 / JCM 16557</strain>
    </source>
</reference>
<sequence>MIGRKRLAERYITIAEAKELLLKRQEEDLKKGLEEPMFYEARLALEHAERFAKVPAEKAKEIRERLMSEFEWMDERLASKIIDIMPEDNFDVRVIFAKEEYQPTPEEAKRIVEILDEYRE</sequence>
<organism evidence="2 3">
    <name type="scientific">Pyrococcus yayanosii (strain CH1 / JCM 16557)</name>
    <dbReference type="NCBI Taxonomy" id="529709"/>
    <lineage>
        <taxon>Archaea</taxon>
        <taxon>Methanobacteriati</taxon>
        <taxon>Methanobacteriota</taxon>
        <taxon>Thermococci</taxon>
        <taxon>Thermococcales</taxon>
        <taxon>Thermococcaceae</taxon>
        <taxon>Pyrococcus</taxon>
    </lineage>
</organism>